<reference evidence="2 3" key="1">
    <citation type="submission" date="2022-12" db="EMBL/GenBank/DDBJ databases">
        <title>Microbacterium terricola strain KV-448 chromosome, complete genome.</title>
        <authorList>
            <person name="Oshima T."/>
            <person name="Moriya T."/>
            <person name="Bessho Y."/>
        </authorList>
    </citation>
    <scope>NUCLEOTIDE SEQUENCE [LARGE SCALE GENOMIC DNA]</scope>
    <source>
        <strain evidence="2 3">KV-448</strain>
    </source>
</reference>
<evidence type="ECO:0000259" key="1">
    <source>
        <dbReference type="Pfam" id="PF14311"/>
    </source>
</evidence>
<name>A0ABM8E2Q6_9MICO</name>
<feature type="domain" description="Treble clef zinc finger" evidence="1">
    <location>
        <begin position="566"/>
        <end position="617"/>
    </location>
</feature>
<dbReference type="RefSeq" id="WP_263797087.1">
    <property type="nucleotide sequence ID" value="NZ_AP027141.1"/>
</dbReference>
<dbReference type="PANTHER" id="PTHR37317">
    <property type="entry name" value="BLR8090 PROTEIN"/>
    <property type="match status" value="1"/>
</dbReference>
<accession>A0ABM8E2Q6</accession>
<feature type="domain" description="Treble clef zinc finger" evidence="1">
    <location>
        <begin position="497"/>
        <end position="550"/>
    </location>
</feature>
<keyword evidence="3" id="KW-1185">Reference proteome</keyword>
<sequence>MTTTMERPRPFPFRVRPRHGESIQSLTRRVLAANSEPADLPRVLLAEHQLAKAEWPTLLHQKNRSTPAPRPFNAGVFHRDGTTCDQCTDLLQQRWMCTLCTHGDHVEQDPHFLAPVCARHQRWVGFTETPDAQHRIGQSHLRAAARFEKLRRTSRIDPRLYGLASQHLAAELGRSESDVFPMVIDLIAQLTHPDFLRVMLDPRQTYARTFLKLQSAVTARAGSKQPDTTRALWLALRPAFAAARTASRTGEPFIAGHPHDFPVHPAAVANLPRMREREPFTRFLEQTSDTPATANSYLGDAYQRLVPGSHTRHHVCAHGHSFTRTSSDPDPRCLVCPRTGTATPGLNDIGSRPALLAQWDYERNGDLLPTMVAISSSIKVHWLCRREGHPFSATPSNRSNNDQGCPFCQNRSILPGFNDFATRHPRAFAELAPSSLTRYNPYRHTANSPIFADWVCAAGHEFRARYRERAAGHACRECRRLASVTKRGTLAEKEPLLAAEWVYTDTGKTPHDYSPHSHAPATWRCAKGHEYPMRIDRRVAGGGCPYCAGRLLLAGFNDLATRHPEIAAEWHPYLNWTRPDEVFPGSNKIWVWLCPNGHQMKRSAANRVLSGGCSECPPDERAVPRHAR</sequence>
<dbReference type="InterPro" id="IPR025487">
    <property type="entry name" value="DUF4379"/>
</dbReference>
<dbReference type="Pfam" id="PF14311">
    <property type="entry name" value="DUF4379"/>
    <property type="match status" value="3"/>
</dbReference>
<protein>
    <recommendedName>
        <fullName evidence="1">Treble clef zinc finger domain-containing protein</fullName>
    </recommendedName>
</protein>
<evidence type="ECO:0000313" key="3">
    <source>
        <dbReference type="Proteomes" id="UP001317779"/>
    </source>
</evidence>
<dbReference type="Proteomes" id="UP001317779">
    <property type="component" value="Chromosome"/>
</dbReference>
<gene>
    <name evidence="2" type="ORF">Microterr_29140</name>
</gene>
<feature type="domain" description="Treble clef zinc finger" evidence="1">
    <location>
        <begin position="355"/>
        <end position="411"/>
    </location>
</feature>
<organism evidence="2 3">
    <name type="scientific">Microbacterium terricola</name>
    <dbReference type="NCBI Taxonomy" id="344163"/>
    <lineage>
        <taxon>Bacteria</taxon>
        <taxon>Bacillati</taxon>
        <taxon>Actinomycetota</taxon>
        <taxon>Actinomycetes</taxon>
        <taxon>Micrococcales</taxon>
        <taxon>Microbacteriaceae</taxon>
        <taxon>Microbacterium</taxon>
    </lineage>
</organism>
<proteinExistence type="predicted"/>
<evidence type="ECO:0000313" key="2">
    <source>
        <dbReference type="EMBL" id="BDV32254.1"/>
    </source>
</evidence>
<dbReference type="PANTHER" id="PTHR37317:SF1">
    <property type="entry name" value="ZINC-RIBBON DOMAIN-CONTAINING PROTEIN-RELATED"/>
    <property type="match status" value="1"/>
</dbReference>
<dbReference type="EMBL" id="AP027141">
    <property type="protein sequence ID" value="BDV32254.1"/>
    <property type="molecule type" value="Genomic_DNA"/>
</dbReference>